<keyword evidence="7" id="KW-0249">Electron transport</keyword>
<feature type="binding site" evidence="12">
    <location>
        <position position="13"/>
    </location>
    <ligand>
        <name>Fe cation</name>
        <dbReference type="ChEBI" id="CHEBI:24875"/>
        <label>1</label>
    </ligand>
</feature>
<dbReference type="NCBIfam" id="TIGR00319">
    <property type="entry name" value="desulf_FeS4"/>
    <property type="match status" value="1"/>
</dbReference>
<sequence length="125" mass="14249">MTQLNQIYKCDLCGNIVEVIHPNGGQLVCCGRPMTLQRENTVEASKEKHIPIIEKAESGVSIKVGSIEHPMEEKHYIEWIEVQTPKNIYRKCLKPGEKPEAVFKMNDNIVCVRAYCNIHGLWEAN</sequence>
<feature type="binding site" evidence="12">
    <location>
        <position position="119"/>
    </location>
    <ligand>
        <name>Fe cation</name>
        <dbReference type="ChEBI" id="CHEBI:24875"/>
        <label>2</label>
        <note>catalytic</note>
    </ligand>
</feature>
<feature type="binding site" evidence="12">
    <location>
        <position position="30"/>
    </location>
    <ligand>
        <name>Fe cation</name>
        <dbReference type="ChEBI" id="CHEBI:24875"/>
        <label>1</label>
    </ligand>
</feature>
<dbReference type="CDD" id="cd00974">
    <property type="entry name" value="DSRD"/>
    <property type="match status" value="1"/>
</dbReference>
<comment type="cofactor">
    <cofactor evidence="1">
        <name>Cu(2+)</name>
        <dbReference type="ChEBI" id="CHEBI:29036"/>
    </cofactor>
</comment>
<comment type="cofactor">
    <cofactor evidence="12">
        <name>Fe(2+)</name>
        <dbReference type="ChEBI" id="CHEBI:29033"/>
    </cofactor>
    <text evidence="12">Binds 1 Fe(2+) ion per subunit. The iron ion 2 is coordinated via four histidines and one cysteine residue.</text>
</comment>
<feature type="binding site" evidence="12">
    <location>
        <position position="29"/>
    </location>
    <ligand>
        <name>Fe cation</name>
        <dbReference type="ChEBI" id="CHEBI:24875"/>
        <label>1</label>
    </ligand>
</feature>
<reference evidence="15 16" key="1">
    <citation type="journal article" date="2015" name="Biotechnol. Bioeng.">
        <title>Genome sequence and phenotypic characterization of Caulobacter segnis.</title>
        <authorList>
            <person name="Patel S."/>
            <person name="Fletcher B."/>
            <person name="Scott D.C."/>
            <person name="Ely B."/>
        </authorList>
    </citation>
    <scope>NUCLEOTIDE SEQUENCE [LARGE SCALE GENOMIC DNA]</scope>
    <source>
        <strain evidence="15 16">ERI-2</strain>
    </source>
</reference>
<evidence type="ECO:0000256" key="8">
    <source>
        <dbReference type="ARBA" id="ARBA00023004"/>
    </source>
</evidence>
<comment type="catalytic activity">
    <reaction evidence="11">
        <text>reduced [rubredoxin] + superoxide + 2 H(+) = oxidized [rubredoxin] + H2O2</text>
        <dbReference type="Rhea" id="RHEA:21324"/>
        <dbReference type="Rhea" id="RHEA-COMP:10302"/>
        <dbReference type="Rhea" id="RHEA-COMP:10303"/>
        <dbReference type="ChEBI" id="CHEBI:15378"/>
        <dbReference type="ChEBI" id="CHEBI:16240"/>
        <dbReference type="ChEBI" id="CHEBI:18421"/>
        <dbReference type="ChEBI" id="CHEBI:29033"/>
        <dbReference type="ChEBI" id="CHEBI:29034"/>
        <dbReference type="EC" id="1.15.1.2"/>
    </reaction>
</comment>
<evidence type="ECO:0000256" key="6">
    <source>
        <dbReference type="ARBA" id="ARBA00022723"/>
    </source>
</evidence>
<organism evidence="15 16">
    <name type="scientific">Clostridium ljungdahlii</name>
    <dbReference type="NCBI Taxonomy" id="1538"/>
    <lineage>
        <taxon>Bacteria</taxon>
        <taxon>Bacillati</taxon>
        <taxon>Bacillota</taxon>
        <taxon>Clostridia</taxon>
        <taxon>Eubacteriales</taxon>
        <taxon>Clostridiaceae</taxon>
        <taxon>Clostridium</taxon>
    </lineage>
</organism>
<dbReference type="Proteomes" id="UP000077407">
    <property type="component" value="Unassembled WGS sequence"/>
</dbReference>
<evidence type="ECO:0000256" key="9">
    <source>
        <dbReference type="ARBA" id="ARBA00024690"/>
    </source>
</evidence>
<evidence type="ECO:0000256" key="7">
    <source>
        <dbReference type="ARBA" id="ARBA00022982"/>
    </source>
</evidence>
<evidence type="ECO:0000256" key="2">
    <source>
        <dbReference type="ARBA" id="ARBA00005941"/>
    </source>
</evidence>
<feature type="domain" description="Desulfoferrodoxin N-terminal" evidence="14">
    <location>
        <begin position="3"/>
        <end position="36"/>
    </location>
</feature>
<evidence type="ECO:0000256" key="11">
    <source>
        <dbReference type="ARBA" id="ARBA00047448"/>
    </source>
</evidence>
<dbReference type="InterPro" id="IPR002742">
    <property type="entry name" value="Desulfoferrodoxin_Fe-bd_dom"/>
</dbReference>
<dbReference type="AlphaFoldDB" id="A0A168R8U1"/>
<dbReference type="InterPro" id="IPR036073">
    <property type="entry name" value="Desulfoferrodoxin_Fe-bd_dom_sf"/>
</dbReference>
<feature type="binding site" evidence="12">
    <location>
        <position position="116"/>
    </location>
    <ligand>
        <name>Fe cation</name>
        <dbReference type="ChEBI" id="CHEBI:24875"/>
        <label>2</label>
        <note>catalytic</note>
    </ligand>
</feature>
<feature type="binding site" evidence="12">
    <location>
        <position position="10"/>
    </location>
    <ligand>
        <name>Fe cation</name>
        <dbReference type="ChEBI" id="CHEBI:24875"/>
        <label>1</label>
    </ligand>
</feature>
<dbReference type="Gene3D" id="2.60.40.730">
    <property type="entry name" value="SOR catalytic domain"/>
    <property type="match status" value="1"/>
</dbReference>
<comment type="caution">
    <text evidence="15">The sequence shown here is derived from an EMBL/GenBank/DDBJ whole genome shotgun (WGS) entry which is preliminary data.</text>
</comment>
<evidence type="ECO:0000256" key="1">
    <source>
        <dbReference type="ARBA" id="ARBA00001973"/>
    </source>
</evidence>
<feature type="binding site" evidence="12">
    <location>
        <position position="69"/>
    </location>
    <ligand>
        <name>Fe cation</name>
        <dbReference type="ChEBI" id="CHEBI:24875"/>
        <label>2</label>
        <note>catalytic</note>
    </ligand>
</feature>
<name>A0A168R8U1_9CLOT</name>
<dbReference type="Pfam" id="PF06397">
    <property type="entry name" value="Desulfoferrod_N"/>
    <property type="match status" value="1"/>
</dbReference>
<proteinExistence type="inferred from homology"/>
<evidence type="ECO:0000256" key="4">
    <source>
        <dbReference type="ARBA" id="ARBA00014839"/>
    </source>
</evidence>
<keyword evidence="15" id="KW-0560">Oxidoreductase</keyword>
<keyword evidence="6 12" id="KW-0479">Metal-binding</keyword>
<dbReference type="SUPFAM" id="SSF49367">
    <property type="entry name" value="Superoxide reductase-like"/>
    <property type="match status" value="1"/>
</dbReference>
<dbReference type="RefSeq" id="WP_063554809.1">
    <property type="nucleotide sequence ID" value="NZ_LITT01000011.1"/>
</dbReference>
<dbReference type="PANTHER" id="PTHR36541:SF1">
    <property type="entry name" value="SUPEROXIDE REDUCTASE-RELATED"/>
    <property type="match status" value="1"/>
</dbReference>
<keyword evidence="8 12" id="KW-0408">Iron</keyword>
<dbReference type="NCBIfam" id="TIGR00332">
    <property type="entry name" value="neela_ferrous"/>
    <property type="match status" value="1"/>
</dbReference>
<evidence type="ECO:0000256" key="3">
    <source>
        <dbReference type="ARBA" id="ARBA00012679"/>
    </source>
</evidence>
<dbReference type="SUPFAM" id="SSF57802">
    <property type="entry name" value="Rubredoxin-like"/>
    <property type="match status" value="1"/>
</dbReference>
<dbReference type="InterPro" id="IPR004462">
    <property type="entry name" value="Desulfoferrodoxin_N"/>
</dbReference>
<dbReference type="PANTHER" id="PTHR36541">
    <property type="entry name" value="SUPEROXIDE REDUCTASE-RELATED"/>
    <property type="match status" value="1"/>
</dbReference>
<gene>
    <name evidence="15" type="primary">dfx</name>
    <name evidence="15" type="ORF">WY13_01256</name>
</gene>
<evidence type="ECO:0000259" key="13">
    <source>
        <dbReference type="Pfam" id="PF01880"/>
    </source>
</evidence>
<feature type="binding site" evidence="12">
    <location>
        <position position="75"/>
    </location>
    <ligand>
        <name>Fe cation</name>
        <dbReference type="ChEBI" id="CHEBI:24875"/>
        <label>2</label>
        <note>catalytic</note>
    </ligand>
</feature>
<comment type="function">
    <text evidence="9">Catalyzes the one-electron reduction of superoxide anion radical to hydrogen peroxide at a nonheme ferrous iron center. Plays a fundamental role in case of oxidative stress via its superoxide detoxification activity.</text>
</comment>
<feature type="domain" description="Desulfoferrodoxin ferrous iron-binding" evidence="13">
    <location>
        <begin position="42"/>
        <end position="124"/>
    </location>
</feature>
<dbReference type="InterPro" id="IPR004793">
    <property type="entry name" value="Desulfoferrodoxin_rbo"/>
</dbReference>
<evidence type="ECO:0000256" key="12">
    <source>
        <dbReference type="PIRSR" id="PIRSR604793-1"/>
    </source>
</evidence>
<comment type="similarity">
    <text evidence="2">Belongs to the desulfoferrodoxin family.</text>
</comment>
<evidence type="ECO:0000313" key="15">
    <source>
        <dbReference type="EMBL" id="OAA90353.1"/>
    </source>
</evidence>
<keyword evidence="5" id="KW-0813">Transport</keyword>
<dbReference type="Gene3D" id="2.20.28.100">
    <property type="entry name" value="Desulphoferrodoxin, N-terminal domain"/>
    <property type="match status" value="1"/>
</dbReference>
<comment type="cofactor">
    <cofactor evidence="12">
        <name>Fe(3+)</name>
        <dbReference type="ChEBI" id="CHEBI:29034"/>
    </cofactor>
    <text evidence="12">Binds 1 Fe(3+) ion per subunit. The iron ion 1 is coordinated via 4 cysteine residues.</text>
</comment>
<evidence type="ECO:0000259" key="14">
    <source>
        <dbReference type="Pfam" id="PF06397"/>
    </source>
</evidence>
<accession>A0A168R8U1</accession>
<dbReference type="PATRIC" id="fig|1538.10.peg.158"/>
<dbReference type="GO" id="GO:0005506">
    <property type="term" value="F:iron ion binding"/>
    <property type="evidence" value="ECO:0007669"/>
    <property type="project" value="InterPro"/>
</dbReference>
<evidence type="ECO:0000313" key="16">
    <source>
        <dbReference type="Proteomes" id="UP000077407"/>
    </source>
</evidence>
<dbReference type="GO" id="GO:0019430">
    <property type="term" value="P:removal of superoxide radicals"/>
    <property type="evidence" value="ECO:0007669"/>
    <property type="project" value="InterPro"/>
</dbReference>
<dbReference type="NCBIfam" id="TIGR00320">
    <property type="entry name" value="dfx_rbo"/>
    <property type="match status" value="1"/>
</dbReference>
<dbReference type="Pfam" id="PF01880">
    <property type="entry name" value="Desulfoferrodox"/>
    <property type="match status" value="1"/>
</dbReference>
<dbReference type="OrthoDB" id="9814936at2"/>
<dbReference type="EC" id="1.15.1.2" evidence="3"/>
<evidence type="ECO:0000256" key="5">
    <source>
        <dbReference type="ARBA" id="ARBA00022448"/>
    </source>
</evidence>
<dbReference type="EMBL" id="LITT01000011">
    <property type="protein sequence ID" value="OAA90353.1"/>
    <property type="molecule type" value="Genomic_DNA"/>
</dbReference>
<feature type="binding site" evidence="12">
    <location>
        <position position="49"/>
    </location>
    <ligand>
        <name>Fe cation</name>
        <dbReference type="ChEBI" id="CHEBI:24875"/>
        <label>2</label>
        <note>catalytic</note>
    </ligand>
</feature>
<dbReference type="InterPro" id="IPR051233">
    <property type="entry name" value="Desulfoferrodoxin_SOR"/>
</dbReference>
<protein>
    <recommendedName>
        <fullName evidence="4">Desulfoferrodoxin</fullName>
        <ecNumber evidence="3">1.15.1.2</ecNumber>
    </recommendedName>
    <alternativeName>
        <fullName evidence="10">Superoxide reductase</fullName>
    </alternativeName>
</protein>
<dbReference type="GO" id="GO:0050605">
    <property type="term" value="F:superoxide reductase activity"/>
    <property type="evidence" value="ECO:0007669"/>
    <property type="project" value="UniProtKB-EC"/>
</dbReference>
<evidence type="ECO:0000256" key="10">
    <source>
        <dbReference type="ARBA" id="ARBA00031398"/>
    </source>
</evidence>
<dbReference type="InterPro" id="IPR038094">
    <property type="entry name" value="Desulfoferrodoxin_N_sf"/>
</dbReference>